<accession>A0ABP9XAN4</accession>
<evidence type="ECO:0000313" key="1">
    <source>
        <dbReference type="EMBL" id="GAA5532426.1"/>
    </source>
</evidence>
<dbReference type="EMBL" id="BAABRV010000002">
    <property type="protein sequence ID" value="GAA5532426.1"/>
    <property type="molecule type" value="Genomic_DNA"/>
</dbReference>
<sequence>MHRLLLSLLASLTLGAGSAVTFGGLNVTPRGPQNLNLETGTTDLPQGGTATDARTGLRLSAAHIQLRPGDLLNAQDATLTTRQGGSLRASNVTYDLKRGTVTASGGVTYTDARLKDLRASRLVLHLKTGFVSALGGVKAQAPALSGAALAFDATTAQAVLSGPYQYQLPPQPAVQGRAGESLLLTFSGNRLLRANPKPDAATLARFAPYLK</sequence>
<reference evidence="1 2" key="1">
    <citation type="submission" date="2024-02" db="EMBL/GenBank/DDBJ databases">
        <title>Deinococcus aluminii NBRC 112889.</title>
        <authorList>
            <person name="Ichikawa N."/>
            <person name="Katano-Makiyama Y."/>
            <person name="Hidaka K."/>
        </authorList>
    </citation>
    <scope>NUCLEOTIDE SEQUENCE [LARGE SCALE GENOMIC DNA]</scope>
    <source>
        <strain evidence="1 2">NBRC 112889</strain>
    </source>
</reference>
<protein>
    <recommendedName>
        <fullName evidence="3">OstA family protein</fullName>
    </recommendedName>
</protein>
<evidence type="ECO:0000313" key="2">
    <source>
        <dbReference type="Proteomes" id="UP001404956"/>
    </source>
</evidence>
<keyword evidence="2" id="KW-1185">Reference proteome</keyword>
<dbReference type="RefSeq" id="WP_345451541.1">
    <property type="nucleotide sequence ID" value="NZ_BAABRV010000002.1"/>
</dbReference>
<organism evidence="1 2">
    <name type="scientific">Deinococcus aluminii</name>
    <dbReference type="NCBI Taxonomy" id="1656885"/>
    <lineage>
        <taxon>Bacteria</taxon>
        <taxon>Thermotogati</taxon>
        <taxon>Deinococcota</taxon>
        <taxon>Deinococci</taxon>
        <taxon>Deinococcales</taxon>
        <taxon>Deinococcaceae</taxon>
        <taxon>Deinococcus</taxon>
    </lineage>
</organism>
<dbReference type="Proteomes" id="UP001404956">
    <property type="component" value="Unassembled WGS sequence"/>
</dbReference>
<evidence type="ECO:0008006" key="3">
    <source>
        <dbReference type="Google" id="ProtNLM"/>
    </source>
</evidence>
<gene>
    <name evidence="1" type="ORF">Dalu01_00815</name>
</gene>
<proteinExistence type="predicted"/>
<comment type="caution">
    <text evidence="1">The sequence shown here is derived from an EMBL/GenBank/DDBJ whole genome shotgun (WGS) entry which is preliminary data.</text>
</comment>
<name>A0ABP9XAN4_9DEIO</name>